<evidence type="ECO:0000313" key="2">
    <source>
        <dbReference type="EMBL" id="TNN82285.1"/>
    </source>
</evidence>
<dbReference type="EMBL" id="SRLO01000040">
    <property type="protein sequence ID" value="TNN82285.1"/>
    <property type="molecule type" value="Genomic_DNA"/>
</dbReference>
<feature type="region of interest" description="Disordered" evidence="1">
    <location>
        <begin position="187"/>
        <end position="206"/>
    </location>
</feature>
<reference evidence="2 3" key="1">
    <citation type="submission" date="2019-03" db="EMBL/GenBank/DDBJ databases">
        <title>First draft genome of Liparis tanakae, snailfish: a comprehensive survey of snailfish specific genes.</title>
        <authorList>
            <person name="Kim W."/>
            <person name="Song I."/>
            <person name="Jeong J.-H."/>
            <person name="Kim D."/>
            <person name="Kim S."/>
            <person name="Ryu S."/>
            <person name="Song J.Y."/>
            <person name="Lee S.K."/>
        </authorList>
    </citation>
    <scope>NUCLEOTIDE SEQUENCE [LARGE SCALE GENOMIC DNA]</scope>
    <source>
        <tissue evidence="2">Muscle</tissue>
    </source>
</reference>
<dbReference type="AlphaFoldDB" id="A0A4Z2IWE3"/>
<accession>A0A4Z2IWE3</accession>
<evidence type="ECO:0000256" key="1">
    <source>
        <dbReference type="SAM" id="MobiDB-lite"/>
    </source>
</evidence>
<comment type="caution">
    <text evidence="2">The sequence shown here is derived from an EMBL/GenBank/DDBJ whole genome shotgun (WGS) entry which is preliminary data.</text>
</comment>
<name>A0A4Z2IWE3_9TELE</name>
<keyword evidence="3" id="KW-1185">Reference proteome</keyword>
<organism evidence="2 3">
    <name type="scientific">Liparis tanakae</name>
    <name type="common">Tanaka's snailfish</name>
    <dbReference type="NCBI Taxonomy" id="230148"/>
    <lineage>
        <taxon>Eukaryota</taxon>
        <taxon>Metazoa</taxon>
        <taxon>Chordata</taxon>
        <taxon>Craniata</taxon>
        <taxon>Vertebrata</taxon>
        <taxon>Euteleostomi</taxon>
        <taxon>Actinopterygii</taxon>
        <taxon>Neopterygii</taxon>
        <taxon>Teleostei</taxon>
        <taxon>Neoteleostei</taxon>
        <taxon>Acanthomorphata</taxon>
        <taxon>Eupercaria</taxon>
        <taxon>Perciformes</taxon>
        <taxon>Cottioidei</taxon>
        <taxon>Cottales</taxon>
        <taxon>Liparidae</taxon>
        <taxon>Liparis</taxon>
    </lineage>
</organism>
<evidence type="ECO:0000313" key="3">
    <source>
        <dbReference type="Proteomes" id="UP000314294"/>
    </source>
</evidence>
<gene>
    <name evidence="2" type="ORF">EYF80_007406</name>
</gene>
<sequence length="294" mass="32513">MLKGLKAGRKREDERALNREKRSVVDFTTTGPIHRSSELTLSHRSPWPGSTNPVKLHCTADKRQERVPQRSHLKIELTLACGHSTSQELYPRSALRFSPGPAGERLNLQPRFSYDSLPLEPGGGGIQAKKRESCCTTAGRYQSKSTRRADAEQIVRERERRVPAACTEVQACSVINGRGRAPLIVVPDTGTRPQTKPDRAGAGCRAQSPQQSARVLLWGVSEEREVTGYLAMTVEESSGETQASDQLWEAEGTIEGWEYDCDGIKPEKQRGYNGIALGKTSPLLRWGSERFSKG</sequence>
<dbReference type="Proteomes" id="UP000314294">
    <property type="component" value="Unassembled WGS sequence"/>
</dbReference>
<proteinExistence type="predicted"/>
<protein>
    <submittedName>
        <fullName evidence="2">Uncharacterized protein</fullName>
    </submittedName>
</protein>